<keyword evidence="4 6" id="KW-0804">Transcription</keyword>
<evidence type="ECO:0000256" key="4">
    <source>
        <dbReference type="ARBA" id="ARBA00023163"/>
    </source>
</evidence>
<dbReference type="GO" id="GO:0003700">
    <property type="term" value="F:DNA-binding transcription factor activity"/>
    <property type="evidence" value="ECO:0007669"/>
    <property type="project" value="InterPro"/>
</dbReference>
<comment type="similarity">
    <text evidence="2">Belongs to the bHLH protein family.</text>
</comment>
<keyword evidence="5 6" id="KW-0539">Nucleus</keyword>
<dbReference type="InterPro" id="IPR011598">
    <property type="entry name" value="bHLH_dom"/>
</dbReference>
<organism evidence="9">
    <name type="scientific">Hordeum vulgare subsp. vulgare</name>
    <name type="common">Domesticated barley</name>
    <dbReference type="NCBI Taxonomy" id="112509"/>
    <lineage>
        <taxon>Eukaryota</taxon>
        <taxon>Viridiplantae</taxon>
        <taxon>Streptophyta</taxon>
        <taxon>Embryophyta</taxon>
        <taxon>Tracheophyta</taxon>
        <taxon>Spermatophyta</taxon>
        <taxon>Magnoliopsida</taxon>
        <taxon>Liliopsida</taxon>
        <taxon>Poales</taxon>
        <taxon>Poaceae</taxon>
        <taxon>BOP clade</taxon>
        <taxon>Pooideae</taxon>
        <taxon>Triticodae</taxon>
        <taxon>Triticeae</taxon>
        <taxon>Hordeinae</taxon>
        <taxon>Hordeum</taxon>
    </lineage>
</organism>
<dbReference type="SMART" id="SM00353">
    <property type="entry name" value="HLH"/>
    <property type="match status" value="1"/>
</dbReference>
<reference evidence="9" key="1">
    <citation type="journal article" date="2011" name="Plant Physiol.">
        <title>Comprehensive sequence analysis of 24,783 barley full-length cDNAs derived from 12 clone libraries.</title>
        <authorList>
            <person name="Matsumoto T."/>
            <person name="Tanaka T."/>
            <person name="Sakai H."/>
            <person name="Amano N."/>
            <person name="Kanamori H."/>
            <person name="Kurita K."/>
            <person name="Kikuta A."/>
            <person name="Kamiya K."/>
            <person name="Yamamoto M."/>
            <person name="Ikawa H."/>
            <person name="Fujii N."/>
            <person name="Hori K."/>
            <person name="Itoh T."/>
            <person name="Sato K."/>
        </authorList>
    </citation>
    <scope>NUCLEOTIDE SEQUENCE</scope>
    <source>
        <tissue evidence="9">Shoot</tissue>
    </source>
</reference>
<dbReference type="SUPFAM" id="SSF47459">
    <property type="entry name" value="HLH, helix-loop-helix DNA-binding domain"/>
    <property type="match status" value="1"/>
</dbReference>
<sequence length="253" mass="28133">MESDMDMEQVSFDFSWETPSFFELCDTDSMHLPAEDSLSRLDEHDGSTSSPDRANSGMTRRWAGRNMISVRDRRRRLNEKLYAIRGVVPNITKLDKASIIQDAIAYIEELQEQERQLILAGPGTDSYTSVVTADSTVDDGVGSPPRKIRRTTSASSICSPATRLVQILELEVMHVAADLVMISVRHIKAQEAMAKVYGVLESLCLKVITATVTAVADNIVHNMFVETEGLNCAQTIKEMVQSHSVISMREEAH</sequence>
<comment type="subcellular location">
    <subcellularLocation>
        <location evidence="1 6">Nucleus</location>
    </subcellularLocation>
</comment>
<dbReference type="GO" id="GO:0005634">
    <property type="term" value="C:nucleus"/>
    <property type="evidence" value="ECO:0007669"/>
    <property type="project" value="UniProtKB-SubCell"/>
</dbReference>
<dbReference type="Gene3D" id="4.10.280.10">
    <property type="entry name" value="Helix-loop-helix DNA-binding domain"/>
    <property type="match status" value="1"/>
</dbReference>
<dbReference type="PANTHER" id="PTHR11514:SF124">
    <property type="entry name" value="OS04G0300600 PROTEIN"/>
    <property type="match status" value="1"/>
</dbReference>
<protein>
    <recommendedName>
        <fullName evidence="6">Transcription factor</fullName>
        <shortName evidence="6">bHLH transcription factor</shortName>
    </recommendedName>
    <alternativeName>
        <fullName evidence="6">Basic helix-loop-helix protein</fullName>
    </alternativeName>
</protein>
<feature type="compositionally biased region" description="Polar residues" evidence="7">
    <location>
        <begin position="47"/>
        <end position="58"/>
    </location>
</feature>
<evidence type="ECO:0000256" key="6">
    <source>
        <dbReference type="RuleBase" id="RU369104"/>
    </source>
</evidence>
<name>F2D087_HORVV</name>
<keyword evidence="3 6" id="KW-0805">Transcription regulation</keyword>
<feature type="region of interest" description="Disordered" evidence="7">
    <location>
        <begin position="38"/>
        <end position="60"/>
    </location>
</feature>
<dbReference type="AlphaFoldDB" id="F2D087"/>
<evidence type="ECO:0000256" key="2">
    <source>
        <dbReference type="ARBA" id="ARBA00005510"/>
    </source>
</evidence>
<dbReference type="InterPro" id="IPR054502">
    <property type="entry name" value="bHLH-TF_ACT-like_plant"/>
</dbReference>
<proteinExistence type="evidence at transcript level"/>
<evidence type="ECO:0000256" key="1">
    <source>
        <dbReference type="ARBA" id="ARBA00004123"/>
    </source>
</evidence>
<dbReference type="Pfam" id="PF00010">
    <property type="entry name" value="HLH"/>
    <property type="match status" value="1"/>
</dbReference>
<dbReference type="EMBL" id="AK357294">
    <property type="protein sequence ID" value="BAJ88508.1"/>
    <property type="molecule type" value="mRNA"/>
</dbReference>
<dbReference type="InterPro" id="IPR036638">
    <property type="entry name" value="HLH_DNA-bd_sf"/>
</dbReference>
<evidence type="ECO:0000256" key="7">
    <source>
        <dbReference type="SAM" id="MobiDB-lite"/>
    </source>
</evidence>
<evidence type="ECO:0000259" key="8">
    <source>
        <dbReference type="PROSITE" id="PS50888"/>
    </source>
</evidence>
<dbReference type="PROSITE" id="PS50888">
    <property type="entry name" value="BHLH"/>
    <property type="match status" value="1"/>
</dbReference>
<dbReference type="PANTHER" id="PTHR11514">
    <property type="entry name" value="MYC"/>
    <property type="match status" value="1"/>
</dbReference>
<evidence type="ECO:0000256" key="3">
    <source>
        <dbReference type="ARBA" id="ARBA00023015"/>
    </source>
</evidence>
<dbReference type="GO" id="GO:0046983">
    <property type="term" value="F:protein dimerization activity"/>
    <property type="evidence" value="ECO:0007669"/>
    <property type="project" value="InterPro"/>
</dbReference>
<feature type="domain" description="BHLH" evidence="8">
    <location>
        <begin position="61"/>
        <end position="110"/>
    </location>
</feature>
<dbReference type="Pfam" id="PF22754">
    <property type="entry name" value="bHLH-TF_ACT-like_plant"/>
    <property type="match status" value="1"/>
</dbReference>
<evidence type="ECO:0000313" key="9">
    <source>
        <dbReference type="EMBL" id="BAJ88508.1"/>
    </source>
</evidence>
<dbReference type="InterPro" id="IPR045084">
    <property type="entry name" value="AIB/MYC-like"/>
</dbReference>
<evidence type="ECO:0000256" key="5">
    <source>
        <dbReference type="ARBA" id="ARBA00023242"/>
    </source>
</evidence>
<accession>F2D087</accession>